<keyword evidence="4 5" id="KW-0732">Signal</keyword>
<evidence type="ECO:0000313" key="7">
    <source>
        <dbReference type="EMBL" id="QKV20009.1"/>
    </source>
</evidence>
<dbReference type="InterPro" id="IPR000914">
    <property type="entry name" value="SBP_5_dom"/>
</dbReference>
<keyword evidence="8" id="KW-1185">Reference proteome</keyword>
<dbReference type="GO" id="GO:0030288">
    <property type="term" value="C:outer membrane-bounded periplasmic space"/>
    <property type="evidence" value="ECO:0007669"/>
    <property type="project" value="UniProtKB-ARBA"/>
</dbReference>
<dbReference type="GO" id="GO:0043190">
    <property type="term" value="C:ATP-binding cassette (ABC) transporter complex"/>
    <property type="evidence" value="ECO:0007669"/>
    <property type="project" value="InterPro"/>
</dbReference>
<dbReference type="Gene3D" id="3.90.76.10">
    <property type="entry name" value="Dipeptide-binding Protein, Domain 1"/>
    <property type="match status" value="1"/>
</dbReference>
<dbReference type="InterPro" id="IPR030678">
    <property type="entry name" value="Peptide/Ni-bd"/>
</dbReference>
<evidence type="ECO:0000256" key="2">
    <source>
        <dbReference type="ARBA" id="ARBA00005695"/>
    </source>
</evidence>
<dbReference type="PIRSF" id="PIRSF002741">
    <property type="entry name" value="MppA"/>
    <property type="match status" value="1"/>
</dbReference>
<evidence type="ECO:0000256" key="1">
    <source>
        <dbReference type="ARBA" id="ARBA00004418"/>
    </source>
</evidence>
<sequence length="524" mass="58460">MRGLLPLTLAAALAGTSLMPLSASAQEKVSLVVNTVQIFGTIDPAKINDYTEYMGAVNLYDGLTTVDGKGNVVPQLAESWEVSDDNLTYTFYLKKDATFQDGSPVEAKDVVYTMQRLLAINEGPSYLFNDLIDPEAVKAIDDRTVQITLNRVYAPFISNTPLILVVNSDLVTAQGEDEWGESYLADHSAGAGAYMLDSWTRGAQMVMKRYSDYHGGWPQAKPIDELRFVVTRDEATVKALATKGELGMSSQYQANETYDAISKMDGYKIISAETATNFYLKLNNQIAPTDDVHIRRAIALATDYETIRNEIYPGGELKGPLAPVFADAHLNALPAPRYDLEAAKAEVAKSKYAGQEPIPLSFVYVAKTAFEEEIGLLMKANLESIGFSVDLRPEPWNRITELASKAETTPAVTEVFYGPTYPSPDAVFYVQYHSEAKGTWSSMAWTMNPEIDMLIDKSRTQTDPAERNATYKDIQQKLNDMQSDVFLLTQRKRFAANECLQGYTWVPMQSWDTDFSRYWWDCEN</sequence>
<evidence type="ECO:0000256" key="4">
    <source>
        <dbReference type="ARBA" id="ARBA00022729"/>
    </source>
</evidence>
<proteinExistence type="inferred from homology"/>
<dbReference type="GO" id="GO:0015833">
    <property type="term" value="P:peptide transport"/>
    <property type="evidence" value="ECO:0007669"/>
    <property type="project" value="TreeGrafter"/>
</dbReference>
<dbReference type="Gene3D" id="3.40.190.10">
    <property type="entry name" value="Periplasmic binding protein-like II"/>
    <property type="match status" value="1"/>
</dbReference>
<dbReference type="PANTHER" id="PTHR30290">
    <property type="entry name" value="PERIPLASMIC BINDING COMPONENT OF ABC TRANSPORTER"/>
    <property type="match status" value="1"/>
</dbReference>
<dbReference type="Gene3D" id="3.10.105.10">
    <property type="entry name" value="Dipeptide-binding Protein, Domain 3"/>
    <property type="match status" value="1"/>
</dbReference>
<evidence type="ECO:0000256" key="3">
    <source>
        <dbReference type="ARBA" id="ARBA00022448"/>
    </source>
</evidence>
<name>A0A6N1VLB8_9HYPH</name>
<feature type="chain" id="PRO_5027008685" evidence="5">
    <location>
        <begin position="26"/>
        <end position="524"/>
    </location>
</feature>
<evidence type="ECO:0000313" key="8">
    <source>
        <dbReference type="Proteomes" id="UP000509367"/>
    </source>
</evidence>
<dbReference type="InterPro" id="IPR039424">
    <property type="entry name" value="SBP_5"/>
</dbReference>
<feature type="domain" description="Solute-binding protein family 5" evidence="6">
    <location>
        <begin position="71"/>
        <end position="437"/>
    </location>
</feature>
<feature type="signal peptide" evidence="5">
    <location>
        <begin position="1"/>
        <end position="25"/>
    </location>
</feature>
<dbReference type="RefSeq" id="WP_175277900.1">
    <property type="nucleotide sequence ID" value="NZ_CP054836.1"/>
</dbReference>
<comment type="similarity">
    <text evidence="2">Belongs to the bacterial solute-binding protein 5 family.</text>
</comment>
<reference evidence="7 8" key="1">
    <citation type="submission" date="2020-06" db="EMBL/GenBank/DDBJ databases">
        <title>Oricola thermophila sp. nov. isolated from a tidal sediments.</title>
        <authorList>
            <person name="Kwon K.K."/>
            <person name="Yang S.-H."/>
            <person name="Park M.-J."/>
        </authorList>
    </citation>
    <scope>NUCLEOTIDE SEQUENCE [LARGE SCALE GENOMIC DNA]</scope>
    <source>
        <strain evidence="7 8">MEBiC13590</strain>
    </source>
</reference>
<comment type="subcellular location">
    <subcellularLocation>
        <location evidence="1">Periplasm</location>
    </subcellularLocation>
</comment>
<protein>
    <submittedName>
        <fullName evidence="7">ABC transporter substrate-binding protein</fullName>
    </submittedName>
</protein>
<dbReference type="KEGG" id="orm:HTY61_16905"/>
<organism evidence="7 8">
    <name type="scientific">Oricola thermophila</name>
    <dbReference type="NCBI Taxonomy" id="2742145"/>
    <lineage>
        <taxon>Bacteria</taxon>
        <taxon>Pseudomonadati</taxon>
        <taxon>Pseudomonadota</taxon>
        <taxon>Alphaproteobacteria</taxon>
        <taxon>Hyphomicrobiales</taxon>
        <taxon>Ahrensiaceae</taxon>
        <taxon>Oricola</taxon>
    </lineage>
</organism>
<dbReference type="CDD" id="cd08512">
    <property type="entry name" value="PBP2_NikA_DppA_OppA_like_7"/>
    <property type="match status" value="1"/>
</dbReference>
<dbReference type="PANTHER" id="PTHR30290:SF10">
    <property type="entry name" value="PERIPLASMIC OLIGOPEPTIDE-BINDING PROTEIN-RELATED"/>
    <property type="match status" value="1"/>
</dbReference>
<dbReference type="GO" id="GO:1904680">
    <property type="term" value="F:peptide transmembrane transporter activity"/>
    <property type="evidence" value="ECO:0007669"/>
    <property type="project" value="TreeGrafter"/>
</dbReference>
<dbReference type="AlphaFoldDB" id="A0A6N1VLB8"/>
<evidence type="ECO:0000256" key="5">
    <source>
        <dbReference type="SAM" id="SignalP"/>
    </source>
</evidence>
<keyword evidence="3" id="KW-0813">Transport</keyword>
<gene>
    <name evidence="7" type="ORF">HTY61_16905</name>
</gene>
<dbReference type="EMBL" id="CP054836">
    <property type="protein sequence ID" value="QKV20009.1"/>
    <property type="molecule type" value="Genomic_DNA"/>
</dbReference>
<evidence type="ECO:0000259" key="6">
    <source>
        <dbReference type="Pfam" id="PF00496"/>
    </source>
</evidence>
<dbReference type="SUPFAM" id="SSF53850">
    <property type="entry name" value="Periplasmic binding protein-like II"/>
    <property type="match status" value="1"/>
</dbReference>
<accession>A0A6N1VLB8</accession>
<dbReference type="Proteomes" id="UP000509367">
    <property type="component" value="Chromosome"/>
</dbReference>
<dbReference type="Pfam" id="PF00496">
    <property type="entry name" value="SBP_bac_5"/>
    <property type="match status" value="1"/>
</dbReference>